<gene>
    <name evidence="1" type="ORF">V8G54_002152</name>
</gene>
<proteinExistence type="predicted"/>
<accession>A0AAQ3P8Q8</accession>
<organism evidence="1 2">
    <name type="scientific">Vigna mungo</name>
    <name type="common">Black gram</name>
    <name type="synonym">Phaseolus mungo</name>
    <dbReference type="NCBI Taxonomy" id="3915"/>
    <lineage>
        <taxon>Eukaryota</taxon>
        <taxon>Viridiplantae</taxon>
        <taxon>Streptophyta</taxon>
        <taxon>Embryophyta</taxon>
        <taxon>Tracheophyta</taxon>
        <taxon>Spermatophyta</taxon>
        <taxon>Magnoliopsida</taxon>
        <taxon>eudicotyledons</taxon>
        <taxon>Gunneridae</taxon>
        <taxon>Pentapetalae</taxon>
        <taxon>rosids</taxon>
        <taxon>fabids</taxon>
        <taxon>Fabales</taxon>
        <taxon>Fabaceae</taxon>
        <taxon>Papilionoideae</taxon>
        <taxon>50 kb inversion clade</taxon>
        <taxon>NPAAA clade</taxon>
        <taxon>indigoferoid/millettioid clade</taxon>
        <taxon>Phaseoleae</taxon>
        <taxon>Vigna</taxon>
    </lineage>
</organism>
<keyword evidence="2" id="KW-1185">Reference proteome</keyword>
<evidence type="ECO:0000313" key="2">
    <source>
        <dbReference type="Proteomes" id="UP001374535"/>
    </source>
</evidence>
<dbReference type="AlphaFoldDB" id="A0AAQ3P8Q8"/>
<name>A0AAQ3P8Q8_VIGMU</name>
<sequence length="395" mass="44243">MSDDCMSASDDISECVCEPYDHNYTYANFEKLVAGFRELAVIHDCNSFVAVPISDFTTTSAQLSGNVYCDGDESIEPHFEISCTPDLNSDSKIEPMEVQIDFRKSKEYLKKRTEAANHVLVLQYYEMDFDADVCEPEIDFPVFDHMHDVPVEIADFTPCFDHSHIINSAFSIDRVHMLASNVSDDCIDVNALLVDESDAHDDRYAVFDDLKVDIADFENACTDIGLELELEFSEFLSSVELDNEKLNGCRCLGGGCEICEEISSAICSASNCFASAKEELIMFKLEGKDLNEAAGEPVTQVYSELSISIEFPEVQTCFNVFNLLKIESFEPIIDTAVDILVHPHNLDLTCSIEHFDIPAAVHNLWTDLESIFHKNLDDTAVESVEFGKVVFEEPV</sequence>
<evidence type="ECO:0000313" key="1">
    <source>
        <dbReference type="EMBL" id="WVZ23608.1"/>
    </source>
</evidence>
<protein>
    <submittedName>
        <fullName evidence="1">Uncharacterized protein</fullName>
    </submittedName>
</protein>
<reference evidence="1 2" key="1">
    <citation type="journal article" date="2023" name="Life. Sci Alliance">
        <title>Evolutionary insights into 3D genome organization and epigenetic landscape of Vigna mungo.</title>
        <authorList>
            <person name="Junaid A."/>
            <person name="Singh B."/>
            <person name="Bhatia S."/>
        </authorList>
    </citation>
    <scope>NUCLEOTIDE SEQUENCE [LARGE SCALE GENOMIC DNA]</scope>
    <source>
        <strain evidence="1">Urdbean</strain>
    </source>
</reference>
<dbReference type="EMBL" id="CP144700">
    <property type="protein sequence ID" value="WVZ23608.1"/>
    <property type="molecule type" value="Genomic_DNA"/>
</dbReference>
<dbReference type="Proteomes" id="UP001374535">
    <property type="component" value="Chromosome 1"/>
</dbReference>